<accession>A0A1W5D7E2</accession>
<evidence type="ECO:0000256" key="1">
    <source>
        <dbReference type="SAM" id="MobiDB-lite"/>
    </source>
</evidence>
<evidence type="ECO:0000313" key="5">
    <source>
        <dbReference type="Proteomes" id="UP000324767"/>
    </source>
</evidence>
<feature type="compositionally biased region" description="Basic residues" evidence="1">
    <location>
        <begin position="53"/>
        <end position="63"/>
    </location>
</feature>
<proteinExistence type="predicted"/>
<reference evidence="2 5" key="3">
    <citation type="submission" date="2019-09" db="EMBL/GenBank/DDBJ databases">
        <title>The hologenome of the rock-dwelling lichen Lasallia pustulata.</title>
        <authorList>
            <person name="Greshake Tzovaras B."/>
            <person name="Segers F."/>
            <person name="Bicker A."/>
            <person name="Dal Grande F."/>
            <person name="Otte J."/>
            <person name="Hankeln T."/>
            <person name="Schmitt I."/>
            <person name="Ebersberger I."/>
        </authorList>
    </citation>
    <scope>NUCLEOTIDE SEQUENCE [LARGE SCALE GENOMIC DNA]</scope>
    <source>
        <strain evidence="2">A1-1</strain>
    </source>
</reference>
<reference evidence="3" key="2">
    <citation type="submission" date="2017-03" db="EMBL/GenBank/DDBJ databases">
        <authorList>
            <person name="Afonso C.L."/>
            <person name="Miller P.J."/>
            <person name="Scott M.A."/>
            <person name="Spackman E."/>
            <person name="Goraichik I."/>
            <person name="Dimitrov K.M."/>
            <person name="Suarez D.L."/>
            <person name="Swayne D.E."/>
        </authorList>
    </citation>
    <scope>NUCLEOTIDE SEQUENCE [LARGE SCALE GENOMIC DNA]</scope>
</reference>
<name>A0A1W5D7E2_9LECA</name>
<feature type="compositionally biased region" description="Basic and acidic residues" evidence="1">
    <location>
        <begin position="64"/>
        <end position="73"/>
    </location>
</feature>
<evidence type="ECO:0008006" key="6">
    <source>
        <dbReference type="Google" id="ProtNLM"/>
    </source>
</evidence>
<evidence type="ECO:0000313" key="2">
    <source>
        <dbReference type="EMBL" id="KAA6408518.1"/>
    </source>
</evidence>
<dbReference type="EMBL" id="VXIT01000013">
    <property type="protein sequence ID" value="KAA6408518.1"/>
    <property type="molecule type" value="Genomic_DNA"/>
</dbReference>
<keyword evidence="4" id="KW-1185">Reference proteome</keyword>
<feature type="region of interest" description="Disordered" evidence="1">
    <location>
        <begin position="1"/>
        <end position="167"/>
    </location>
</feature>
<dbReference type="Proteomes" id="UP000192927">
    <property type="component" value="Unassembled WGS sequence"/>
</dbReference>
<dbReference type="EMBL" id="FWEW01003312">
    <property type="protein sequence ID" value="SLM39088.1"/>
    <property type="molecule type" value="Genomic_DNA"/>
</dbReference>
<dbReference type="PANTHER" id="PTHR41805">
    <property type="entry name" value="EXPRESSED PROTEIN"/>
    <property type="match status" value="1"/>
</dbReference>
<feature type="compositionally biased region" description="Basic and acidic residues" evidence="1">
    <location>
        <begin position="105"/>
        <end position="118"/>
    </location>
</feature>
<evidence type="ECO:0000313" key="3">
    <source>
        <dbReference type="EMBL" id="SLM39088.1"/>
    </source>
</evidence>
<feature type="compositionally biased region" description="Basic and acidic residues" evidence="1">
    <location>
        <begin position="132"/>
        <end position="167"/>
    </location>
</feature>
<dbReference type="PANTHER" id="PTHR41805:SF1">
    <property type="entry name" value="RRNA-PROCESSING PROTEIN FYV7"/>
    <property type="match status" value="1"/>
</dbReference>
<sequence length="203" mass="23303">MSGKREHENLGHGDRSSTTTKKPKKAFSVGPANLPDGTYRRKVKKIKQDLIHKAKVKKSYVKIKQRELQDSRQTRSSGLSGVADTEPAGLELHPARQAMLGQPEKTQEEPAKPEDRPRERRPKRPKPVPFSKEARQGQERKEEAERRRKAIEEADMQRQGKVEERERFRRAMAKARTGGRNGQRKLGRESKVLLEKVKRVVSE</sequence>
<dbReference type="Proteomes" id="UP000324767">
    <property type="component" value="Unassembled WGS sequence"/>
</dbReference>
<reference evidence="4" key="1">
    <citation type="submission" date="2017-03" db="EMBL/GenBank/DDBJ databases">
        <authorList>
            <person name="Sharma R."/>
            <person name="Thines M."/>
        </authorList>
    </citation>
    <scope>NUCLEOTIDE SEQUENCE [LARGE SCALE GENOMIC DNA]</scope>
</reference>
<dbReference type="OrthoDB" id="2135053at2759"/>
<feature type="region of interest" description="Disordered" evidence="1">
    <location>
        <begin position="172"/>
        <end position="191"/>
    </location>
</feature>
<gene>
    <name evidence="2" type="ORF">FRX48_07600</name>
</gene>
<dbReference type="AlphaFoldDB" id="A0A1W5D7E2"/>
<evidence type="ECO:0000313" key="4">
    <source>
        <dbReference type="Proteomes" id="UP000192927"/>
    </source>
</evidence>
<feature type="compositionally biased region" description="Basic and acidic residues" evidence="1">
    <location>
        <begin position="1"/>
        <end position="15"/>
    </location>
</feature>
<protein>
    <recommendedName>
        <fullName evidence="6">rRNA-processing protein FYV7</fullName>
    </recommendedName>
</protein>
<organism evidence="3 4">
    <name type="scientific">Lasallia pustulata</name>
    <dbReference type="NCBI Taxonomy" id="136370"/>
    <lineage>
        <taxon>Eukaryota</taxon>
        <taxon>Fungi</taxon>
        <taxon>Dikarya</taxon>
        <taxon>Ascomycota</taxon>
        <taxon>Pezizomycotina</taxon>
        <taxon>Lecanoromycetes</taxon>
        <taxon>OSLEUM clade</taxon>
        <taxon>Umbilicariomycetidae</taxon>
        <taxon>Umbilicariales</taxon>
        <taxon>Umbilicariaceae</taxon>
        <taxon>Lasallia</taxon>
    </lineage>
</organism>